<reference evidence="3" key="1">
    <citation type="submission" date="2017-10" db="EMBL/GenBank/DDBJ databases">
        <title>Rapid genome shrinkage in a self-fertile nematode reveals novel sperm competition proteins.</title>
        <authorList>
            <person name="Yin D."/>
            <person name="Schwarz E.M."/>
            <person name="Thomas C.G."/>
            <person name="Felde R.L."/>
            <person name="Korf I.F."/>
            <person name="Cutter A.D."/>
            <person name="Schartner C.M."/>
            <person name="Ralston E.J."/>
            <person name="Meyer B.J."/>
            <person name="Haag E.S."/>
        </authorList>
    </citation>
    <scope>NUCLEOTIDE SEQUENCE [LARGE SCALE GENOMIC DNA]</scope>
    <source>
        <strain evidence="3">JU1422</strain>
    </source>
</reference>
<dbReference type="Proteomes" id="UP000230233">
    <property type="component" value="Chromosome III"/>
</dbReference>
<protein>
    <recommendedName>
        <fullName evidence="1">F-box domain-containing protein</fullName>
    </recommendedName>
</protein>
<dbReference type="AlphaFoldDB" id="A0A2G5UIV3"/>
<dbReference type="PROSITE" id="PS50181">
    <property type="entry name" value="FBOX"/>
    <property type="match status" value="1"/>
</dbReference>
<dbReference type="Pfam" id="PF00646">
    <property type="entry name" value="F-box"/>
    <property type="match status" value="1"/>
</dbReference>
<dbReference type="Pfam" id="PF07735">
    <property type="entry name" value="FBA_2"/>
    <property type="match status" value="1"/>
</dbReference>
<organism evidence="2 3">
    <name type="scientific">Caenorhabditis nigoni</name>
    <dbReference type="NCBI Taxonomy" id="1611254"/>
    <lineage>
        <taxon>Eukaryota</taxon>
        <taxon>Metazoa</taxon>
        <taxon>Ecdysozoa</taxon>
        <taxon>Nematoda</taxon>
        <taxon>Chromadorea</taxon>
        <taxon>Rhabditida</taxon>
        <taxon>Rhabditina</taxon>
        <taxon>Rhabditomorpha</taxon>
        <taxon>Rhabditoidea</taxon>
        <taxon>Rhabditidae</taxon>
        <taxon>Peloderinae</taxon>
        <taxon>Caenorhabditis</taxon>
    </lineage>
</organism>
<dbReference type="InterPro" id="IPR012885">
    <property type="entry name" value="F-box_Sdz-33"/>
</dbReference>
<evidence type="ECO:0000313" key="2">
    <source>
        <dbReference type="EMBL" id="PIC39482.1"/>
    </source>
</evidence>
<dbReference type="InterPro" id="IPR001810">
    <property type="entry name" value="F-box_dom"/>
</dbReference>
<name>A0A2G5UIV3_9PELO</name>
<dbReference type="OrthoDB" id="5910259at2759"/>
<evidence type="ECO:0000313" key="3">
    <source>
        <dbReference type="Proteomes" id="UP000230233"/>
    </source>
</evidence>
<keyword evidence="3" id="KW-1185">Reference proteome</keyword>
<dbReference type="PANTHER" id="PTHR22899:SF0">
    <property type="entry name" value="F-BOX ASSOCIATED DOMAIN-CONTAINING PROTEIN-RELATED"/>
    <property type="match status" value="1"/>
</dbReference>
<comment type="caution">
    <text evidence="2">The sequence shown here is derived from an EMBL/GenBank/DDBJ whole genome shotgun (WGS) entry which is preliminary data.</text>
</comment>
<dbReference type="EMBL" id="PDUG01000003">
    <property type="protein sequence ID" value="PIC39482.1"/>
    <property type="molecule type" value="Genomic_DNA"/>
</dbReference>
<feature type="domain" description="F-box" evidence="1">
    <location>
        <begin position="5"/>
        <end position="54"/>
    </location>
</feature>
<dbReference type="InterPro" id="IPR053222">
    <property type="entry name" value="Zygotic_Embryogenesis-Asso"/>
</dbReference>
<sequence>MTEHKFPFLRLPDDLRSKVLQTTEYLEMIAYSFVSKKAYSMIQSFRLPILTVRITMKKQPEIEVKLSAISIKFGLNMQENDEKMTHLNGLPVNVRVTYLNFENHEFSKKISTWTNQGKTVGEWIQHLCSISQAECYVADFLVRDIELDTPTLRKIFPKLRTVSVKFPQAEANENDITSAKHVFKAFLVDVKDVRLEQFPFQDNLSLQHIGMGNSKILQLYDPRNIRIDDLLTLNAESIFLKTSQVPLRDLNSFFKLWKKGSNPKLEKLNVMWEPTRNFIPKWKILMKGLKAKKSRAEGEVPMKFRIKNVRGALAEIRCVFFDIHLAYVQFTVSI</sequence>
<proteinExistence type="predicted"/>
<gene>
    <name evidence="2" type="primary">Cnig_chr_III.g11157</name>
    <name evidence="2" type="ORF">B9Z55_011157</name>
</gene>
<accession>A0A2G5UIV3</accession>
<dbReference type="PANTHER" id="PTHR22899">
    <property type="entry name" value="CYCLIN-RELATED F-BOX FAMILY"/>
    <property type="match status" value="1"/>
</dbReference>
<evidence type="ECO:0000259" key="1">
    <source>
        <dbReference type="PROSITE" id="PS50181"/>
    </source>
</evidence>